<keyword evidence="2" id="KW-0812">Transmembrane</keyword>
<feature type="transmembrane region" description="Helical" evidence="2">
    <location>
        <begin position="239"/>
        <end position="258"/>
    </location>
</feature>
<feature type="transmembrane region" description="Helical" evidence="2">
    <location>
        <begin position="30"/>
        <end position="48"/>
    </location>
</feature>
<keyword evidence="2" id="KW-0472">Membrane</keyword>
<organism evidence="3 4">
    <name type="scientific">Blastococcus saxobsidens (strain DD2)</name>
    <dbReference type="NCBI Taxonomy" id="1146883"/>
    <lineage>
        <taxon>Bacteria</taxon>
        <taxon>Bacillati</taxon>
        <taxon>Actinomycetota</taxon>
        <taxon>Actinomycetes</taxon>
        <taxon>Geodermatophilales</taxon>
        <taxon>Geodermatophilaceae</taxon>
        <taxon>Blastococcus</taxon>
    </lineage>
</organism>
<dbReference type="EMBL" id="FO117623">
    <property type="protein sequence ID" value="CCG01137.1"/>
    <property type="molecule type" value="Genomic_DNA"/>
</dbReference>
<evidence type="ECO:0008006" key="5">
    <source>
        <dbReference type="Google" id="ProtNLM"/>
    </source>
</evidence>
<dbReference type="eggNOG" id="ENOG5032YSD">
    <property type="taxonomic scope" value="Bacteria"/>
</dbReference>
<feature type="transmembrane region" description="Helical" evidence="2">
    <location>
        <begin position="137"/>
        <end position="158"/>
    </location>
</feature>
<feature type="transmembrane region" description="Helical" evidence="2">
    <location>
        <begin position="196"/>
        <end position="218"/>
    </location>
</feature>
<accession>H6RKB4</accession>
<keyword evidence="2" id="KW-1133">Transmembrane helix</keyword>
<dbReference type="Proteomes" id="UP000007517">
    <property type="component" value="Chromosome"/>
</dbReference>
<evidence type="ECO:0000256" key="2">
    <source>
        <dbReference type="SAM" id="Phobius"/>
    </source>
</evidence>
<feature type="transmembrane region" description="Helical" evidence="2">
    <location>
        <begin position="170"/>
        <end position="190"/>
    </location>
</feature>
<feature type="transmembrane region" description="Helical" evidence="2">
    <location>
        <begin position="264"/>
        <end position="283"/>
    </location>
</feature>
<dbReference type="KEGG" id="bsd:BLASA_0139"/>
<feature type="region of interest" description="Disordered" evidence="1">
    <location>
        <begin position="292"/>
        <end position="330"/>
    </location>
</feature>
<dbReference type="RefSeq" id="WP_014374054.1">
    <property type="nucleotide sequence ID" value="NC_016943.1"/>
</dbReference>
<feature type="transmembrane region" description="Helical" evidence="2">
    <location>
        <begin position="68"/>
        <end position="87"/>
    </location>
</feature>
<protein>
    <recommendedName>
        <fullName evidence="5">DUF998 domain-containing protein</fullName>
    </recommendedName>
</protein>
<sequence>MSRGSVGASIGRGLDTRRDRNRAAVTTWRYLRLALVGLALGLACAVLYERSAVDDCWQTSISAYYYTPVQSFFVGALVTIGVCLISLRGASDGEDVLLNLAGICAPFVALVPTPDTGDCGSVLTDTANRAVTIDNNVTALLFVAWIALGAAAALGFTGTREEPPQQPSPVDLIGFGIALVALGLTTWAFLDQEAWFAANAHDVAAICLFFFVFLNVCLNAVQRHLVREKAGLPTFWLNRYTLVALVMLGDAILHYVLWRNGWPYWVLTIEFSLIGLFALFWSLQTAERWADGVSPEPALGTPPRRGGERDATLPSDPAPVGGSGTTAGRT</sequence>
<feature type="transmembrane region" description="Helical" evidence="2">
    <location>
        <begin position="96"/>
        <end position="113"/>
    </location>
</feature>
<feature type="compositionally biased region" description="Gly residues" evidence="1">
    <location>
        <begin position="321"/>
        <end position="330"/>
    </location>
</feature>
<dbReference type="OrthoDB" id="9803163at2"/>
<reference evidence="3 4" key="1">
    <citation type="journal article" date="2012" name="J. Bacteriol.">
        <title>Genome Sequence of Blastococcus saxobsidens DD2, a Stone-Inhabiting Bacterium.</title>
        <authorList>
            <person name="Chouaia B."/>
            <person name="Crotti E."/>
            <person name="Brusetti L."/>
            <person name="Daffonchio D."/>
            <person name="Essoussi I."/>
            <person name="Nouioui I."/>
            <person name="Sbissi I."/>
            <person name="Ghodhbane-Gtari F."/>
            <person name="Gtari M."/>
            <person name="Vacherie B."/>
            <person name="Barbe V."/>
            <person name="Medigue C."/>
            <person name="Gury J."/>
            <person name="Pujic P."/>
            <person name="Normand P."/>
        </authorList>
    </citation>
    <scope>NUCLEOTIDE SEQUENCE [LARGE SCALE GENOMIC DNA]</scope>
    <source>
        <strain evidence="3 4">DD2</strain>
    </source>
</reference>
<evidence type="ECO:0000313" key="3">
    <source>
        <dbReference type="EMBL" id="CCG01137.1"/>
    </source>
</evidence>
<dbReference type="AlphaFoldDB" id="H6RKB4"/>
<dbReference type="HOGENOM" id="CLU_080180_0_0_11"/>
<keyword evidence="4" id="KW-1185">Reference proteome</keyword>
<evidence type="ECO:0000256" key="1">
    <source>
        <dbReference type="SAM" id="MobiDB-lite"/>
    </source>
</evidence>
<gene>
    <name evidence="3" type="ordered locus">BLASA_0139</name>
</gene>
<name>H6RKB4_BLASD</name>
<proteinExistence type="predicted"/>
<evidence type="ECO:0000313" key="4">
    <source>
        <dbReference type="Proteomes" id="UP000007517"/>
    </source>
</evidence>
<dbReference type="STRING" id="1146883.BLASA_0139"/>
<reference evidence="4" key="2">
    <citation type="submission" date="2012-02" db="EMBL/GenBank/DDBJ databases">
        <title>Complete genome sequence of Blastococcus saxobsidens strain DD2.</title>
        <authorList>
            <person name="Genoscope."/>
        </authorList>
    </citation>
    <scope>NUCLEOTIDE SEQUENCE [LARGE SCALE GENOMIC DNA]</scope>
    <source>
        <strain evidence="4">DD2</strain>
    </source>
</reference>